<organism evidence="1 2">
    <name type="scientific">Dokdonia genika</name>
    <dbReference type="NCBI Taxonomy" id="308113"/>
    <lineage>
        <taxon>Bacteria</taxon>
        <taxon>Pseudomonadati</taxon>
        <taxon>Bacteroidota</taxon>
        <taxon>Flavobacteriia</taxon>
        <taxon>Flavobacteriales</taxon>
        <taxon>Flavobacteriaceae</taxon>
        <taxon>Dokdonia</taxon>
    </lineage>
</organism>
<name>A0ABV9L7N0_9FLAO</name>
<dbReference type="EMBL" id="JBHSHB010000008">
    <property type="protein sequence ID" value="MFC4689701.1"/>
    <property type="molecule type" value="Genomic_DNA"/>
</dbReference>
<comment type="caution">
    <text evidence="1">The sequence shown here is derived from an EMBL/GenBank/DDBJ whole genome shotgun (WGS) entry which is preliminary data.</text>
</comment>
<protein>
    <submittedName>
        <fullName evidence="1">Uncharacterized protein</fullName>
    </submittedName>
</protein>
<accession>A0ABV9L7N0</accession>
<evidence type="ECO:0000313" key="2">
    <source>
        <dbReference type="Proteomes" id="UP001595878"/>
    </source>
</evidence>
<evidence type="ECO:0000313" key="1">
    <source>
        <dbReference type="EMBL" id="MFC4689701.1"/>
    </source>
</evidence>
<sequence length="50" mass="6131">MLIIMIQLFRYTLSRKRNYTPYSYYTNKKFQPDSVNQYFLPKTISGLKFL</sequence>
<gene>
    <name evidence="1" type="ORF">ACFO5T_04590</name>
</gene>
<proteinExistence type="predicted"/>
<reference evidence="2" key="1">
    <citation type="journal article" date="2019" name="Int. J. Syst. Evol. Microbiol.">
        <title>The Global Catalogue of Microorganisms (GCM) 10K type strain sequencing project: providing services to taxonomists for standard genome sequencing and annotation.</title>
        <authorList>
            <consortium name="The Broad Institute Genomics Platform"/>
            <consortium name="The Broad Institute Genome Sequencing Center for Infectious Disease"/>
            <person name="Wu L."/>
            <person name="Ma J."/>
        </authorList>
    </citation>
    <scope>NUCLEOTIDE SEQUENCE [LARGE SCALE GENOMIC DNA]</scope>
    <source>
        <strain evidence="2">CGMCC 4.7427</strain>
    </source>
</reference>
<keyword evidence="2" id="KW-1185">Reference proteome</keyword>
<dbReference type="RefSeq" id="WP_380032433.1">
    <property type="nucleotide sequence ID" value="NZ_JBHSHB010000008.1"/>
</dbReference>
<dbReference type="Proteomes" id="UP001595878">
    <property type="component" value="Unassembled WGS sequence"/>
</dbReference>